<organism evidence="2">
    <name type="scientific">viral metagenome</name>
    <dbReference type="NCBI Taxonomy" id="1070528"/>
    <lineage>
        <taxon>unclassified sequences</taxon>
        <taxon>metagenomes</taxon>
        <taxon>organismal metagenomes</taxon>
    </lineage>
</organism>
<dbReference type="Pfam" id="PF02150">
    <property type="entry name" value="Zn_ribbon_RPB9"/>
    <property type="match status" value="1"/>
</dbReference>
<dbReference type="Gene3D" id="2.20.25.10">
    <property type="match status" value="2"/>
</dbReference>
<dbReference type="GO" id="GO:0006351">
    <property type="term" value="P:DNA-templated transcription"/>
    <property type="evidence" value="ECO:0007669"/>
    <property type="project" value="InterPro"/>
</dbReference>
<evidence type="ECO:0000259" key="1">
    <source>
        <dbReference type="Pfam" id="PF02150"/>
    </source>
</evidence>
<feature type="domain" description="DNA-directed RNA polymerase II subunit RPB9-like zinc ribbon" evidence="1">
    <location>
        <begin position="1"/>
        <end position="35"/>
    </location>
</feature>
<dbReference type="EMBL" id="MN738924">
    <property type="protein sequence ID" value="QHT31610.1"/>
    <property type="molecule type" value="Genomic_DNA"/>
</dbReference>
<dbReference type="InterPro" id="IPR001529">
    <property type="entry name" value="Zn_ribbon_RPB9"/>
</dbReference>
<name>A0A6C0ETL3_9ZZZZ</name>
<reference evidence="2" key="1">
    <citation type="journal article" date="2020" name="Nature">
        <title>Giant virus diversity and host interactions through global metagenomics.</title>
        <authorList>
            <person name="Schulz F."/>
            <person name="Roux S."/>
            <person name="Paez-Espino D."/>
            <person name="Jungbluth S."/>
            <person name="Walsh D.A."/>
            <person name="Denef V.J."/>
            <person name="McMahon K.D."/>
            <person name="Konstantinidis K.T."/>
            <person name="Eloe-Fadrosh E.A."/>
            <person name="Kyrpides N.C."/>
            <person name="Woyke T."/>
        </authorList>
    </citation>
    <scope>NUCLEOTIDE SEQUENCE</scope>
    <source>
        <strain evidence="2">GVMAG-M-3300009155-48</strain>
    </source>
</reference>
<protein>
    <recommendedName>
        <fullName evidence="1">DNA-directed RNA polymerase II subunit RPB9-like zinc ribbon domain-containing protein</fullName>
    </recommendedName>
</protein>
<dbReference type="AlphaFoldDB" id="A0A6C0ETL3"/>
<sequence length="125" mass="14719">MKFCNNCSNMLYISINENDTNKLIYYCRNCGNKDETITDEGVCVLNTQLKKGEQKFNHIINKYTKLDPTLPRIYNVKCPNVGCKSNTEHDNKLPEVIYIRYDDDNLKYLYICSECDHTWKTDDNK</sequence>
<accession>A0A6C0ETL3</accession>
<proteinExistence type="predicted"/>
<dbReference type="SUPFAM" id="SSF57783">
    <property type="entry name" value="Zinc beta-ribbon"/>
    <property type="match status" value="2"/>
</dbReference>
<evidence type="ECO:0000313" key="2">
    <source>
        <dbReference type="EMBL" id="QHT31610.1"/>
    </source>
</evidence>